<dbReference type="EMBL" id="JACJTE010000039">
    <property type="protein sequence ID" value="MBD2563952.1"/>
    <property type="molecule type" value="Genomic_DNA"/>
</dbReference>
<comment type="caution">
    <text evidence="2">The sequence shown here is derived from an EMBL/GenBank/DDBJ whole genome shotgun (WGS) entry which is preliminary data.</text>
</comment>
<dbReference type="InterPro" id="IPR004919">
    <property type="entry name" value="GmrSD_N"/>
</dbReference>
<reference evidence="2 3" key="1">
    <citation type="journal article" date="2020" name="ISME J.">
        <title>Comparative genomics reveals insights into cyanobacterial evolution and habitat adaptation.</title>
        <authorList>
            <person name="Chen M.Y."/>
            <person name="Teng W.K."/>
            <person name="Zhao L."/>
            <person name="Hu C.X."/>
            <person name="Zhou Y.K."/>
            <person name="Han B.P."/>
            <person name="Song L.R."/>
            <person name="Shu W.S."/>
        </authorList>
    </citation>
    <scope>NUCLEOTIDE SEQUENCE [LARGE SCALE GENOMIC DNA]</scope>
    <source>
        <strain evidence="2 3">FACHB-391</strain>
    </source>
</reference>
<name>A0ABR8F1E0_NOSLI</name>
<dbReference type="PANTHER" id="PTHR37292">
    <property type="entry name" value="VNG6097C"/>
    <property type="match status" value="1"/>
</dbReference>
<evidence type="ECO:0000313" key="2">
    <source>
        <dbReference type="EMBL" id="MBD2563952.1"/>
    </source>
</evidence>
<evidence type="ECO:0000259" key="1">
    <source>
        <dbReference type="Pfam" id="PF03235"/>
    </source>
</evidence>
<organism evidence="2 3">
    <name type="scientific">Nostoc linckia FACHB-391</name>
    <dbReference type="NCBI Taxonomy" id="2692906"/>
    <lineage>
        <taxon>Bacteria</taxon>
        <taxon>Bacillati</taxon>
        <taxon>Cyanobacteriota</taxon>
        <taxon>Cyanophyceae</taxon>
        <taxon>Nostocales</taxon>
        <taxon>Nostocaceae</taxon>
        <taxon>Nostoc</taxon>
    </lineage>
</organism>
<gene>
    <name evidence="2" type="ORF">H6G95_25765</name>
</gene>
<sequence>MSTFDSTKTRLETLLKDIMTGEIQLPDFQRGWVWDDEHIRSLLVSIARSFPVGAIMLLEAGGDAKFKARPVEGVDPTQATLDKLKKLILDGQQRLTSLTQVLIFKQPVQTRDSKKKLVQRYYYIDIETALLGPEHYESAIISIDANRIQKENFGRDVKLDLSTPEKEYEHFYFPCNQILNAGAWEIGLNKYDANHGSNKLSRYMEFRTQVIDEFRYYELPIIELNRNNKKEAVCLVFEKVNTGGVNLSVFELLTATYAADNINLRDEWFGNIQEGIEGIQPYLRKQRLLHEVEPTEFFQGLTLLYSLEKRQQDLKAGKTGKQITGVTSKREAVLSLTVDALQKWKQPLKQGYCKAAKFLRQQSFFSTSDLPYRTQLIPLAAVMALLGDRWLEPKIHDKIARWFWCGILGELYGGAVETRMALDIQELIDWIEDGGYEPATVRDANFQPARLGTLRSRTSAAYKGINTLIQREGSQDFFWKSTIRDLDESDWEERRLDIHHIFPKSWCDKQGIPASRYNSILNKTPISFKANRMIGGKAPSEYLVQLQKHDSVQLDDAGMNAILATHQIDAITLRQDDFEGFMASRQRMILAKIEAAMGKPVLAVDDSAYSDVTHEEE</sequence>
<keyword evidence="3" id="KW-1185">Reference proteome</keyword>
<dbReference type="Proteomes" id="UP000604661">
    <property type="component" value="Unassembled WGS sequence"/>
</dbReference>
<dbReference type="PANTHER" id="PTHR37292:SF2">
    <property type="entry name" value="DUF262 DOMAIN-CONTAINING PROTEIN"/>
    <property type="match status" value="1"/>
</dbReference>
<dbReference type="Pfam" id="PF03235">
    <property type="entry name" value="GmrSD_N"/>
    <property type="match status" value="1"/>
</dbReference>
<feature type="domain" description="GmrSD restriction endonucleases N-terminal" evidence="1">
    <location>
        <begin position="11"/>
        <end position="257"/>
    </location>
</feature>
<protein>
    <submittedName>
        <fullName evidence="2">DUF262 domain-containing protein</fullName>
    </submittedName>
</protein>
<evidence type="ECO:0000313" key="3">
    <source>
        <dbReference type="Proteomes" id="UP000604661"/>
    </source>
</evidence>
<accession>A0ABR8F1E0</accession>
<dbReference type="RefSeq" id="WP_190900267.1">
    <property type="nucleotide sequence ID" value="NZ_JACJTE010000039.1"/>
</dbReference>
<proteinExistence type="predicted"/>